<dbReference type="AlphaFoldDB" id="A0AA40HID7"/>
<gene>
    <name evidence="2" type="ORF">QTO34_007471</name>
</gene>
<dbReference type="Proteomes" id="UP001177744">
    <property type="component" value="Unassembled WGS sequence"/>
</dbReference>
<evidence type="ECO:0000313" key="2">
    <source>
        <dbReference type="EMBL" id="KAK1331795.1"/>
    </source>
</evidence>
<proteinExistence type="predicted"/>
<protein>
    <submittedName>
        <fullName evidence="2">Uncharacterized protein</fullName>
    </submittedName>
</protein>
<reference evidence="2" key="1">
    <citation type="submission" date="2023-06" db="EMBL/GenBank/DDBJ databases">
        <title>Reference genome for the Northern bat (Eptesicus nilssonii), a most northern bat species.</title>
        <authorList>
            <person name="Laine V.N."/>
            <person name="Pulliainen A.T."/>
            <person name="Lilley T.M."/>
        </authorList>
    </citation>
    <scope>NUCLEOTIDE SEQUENCE</scope>
    <source>
        <strain evidence="2">BLF_Eptnil</strain>
        <tissue evidence="2">Kidney</tissue>
    </source>
</reference>
<name>A0AA40HID7_CNENI</name>
<accession>A0AA40HID7</accession>
<comment type="caution">
    <text evidence="2">The sequence shown here is derived from an EMBL/GenBank/DDBJ whole genome shotgun (WGS) entry which is preliminary data.</text>
</comment>
<feature type="region of interest" description="Disordered" evidence="1">
    <location>
        <begin position="115"/>
        <end position="151"/>
    </location>
</feature>
<dbReference type="EMBL" id="JAULJE010000019">
    <property type="protein sequence ID" value="KAK1331795.1"/>
    <property type="molecule type" value="Genomic_DNA"/>
</dbReference>
<evidence type="ECO:0000313" key="3">
    <source>
        <dbReference type="Proteomes" id="UP001177744"/>
    </source>
</evidence>
<organism evidence="2 3">
    <name type="scientific">Cnephaeus nilssonii</name>
    <name type="common">Northern bat</name>
    <name type="synonym">Eptesicus nilssonii</name>
    <dbReference type="NCBI Taxonomy" id="3371016"/>
    <lineage>
        <taxon>Eukaryota</taxon>
        <taxon>Metazoa</taxon>
        <taxon>Chordata</taxon>
        <taxon>Craniata</taxon>
        <taxon>Vertebrata</taxon>
        <taxon>Euteleostomi</taxon>
        <taxon>Mammalia</taxon>
        <taxon>Eutheria</taxon>
        <taxon>Laurasiatheria</taxon>
        <taxon>Chiroptera</taxon>
        <taxon>Yangochiroptera</taxon>
        <taxon>Vespertilionidae</taxon>
        <taxon>Cnephaeus</taxon>
    </lineage>
</organism>
<evidence type="ECO:0000256" key="1">
    <source>
        <dbReference type="SAM" id="MobiDB-lite"/>
    </source>
</evidence>
<keyword evidence="3" id="KW-1185">Reference proteome</keyword>
<feature type="region of interest" description="Disordered" evidence="1">
    <location>
        <begin position="70"/>
        <end position="101"/>
    </location>
</feature>
<sequence length="151" mass="15780">MPDPDPGPPGIHQQPPHSPWQALPALGPRPLLQRAPPGQAPQEQQLLPVHAAAAQRLRARVLPGHAVEGGAALPRLLHPRQLRPREPGAESGDVGLPSVRRGRGAVDHDLVAAAAPPGAEPHTRHLPLLHPGPHRVPGPHAPGLRAPGAQL</sequence>
<feature type="region of interest" description="Disordered" evidence="1">
    <location>
        <begin position="1"/>
        <end position="51"/>
    </location>
</feature>